<dbReference type="RefSeq" id="WP_207988319.1">
    <property type="nucleotide sequence ID" value="NZ_CP071794.1"/>
</dbReference>
<gene>
    <name evidence="2" type="ORF">J4G78_02570</name>
</gene>
<evidence type="ECO:0000313" key="2">
    <source>
        <dbReference type="EMBL" id="QTD56499.1"/>
    </source>
</evidence>
<evidence type="ECO:0000259" key="1">
    <source>
        <dbReference type="Pfam" id="PF10135"/>
    </source>
</evidence>
<evidence type="ECO:0000313" key="3">
    <source>
        <dbReference type="Proteomes" id="UP000663923"/>
    </source>
</evidence>
<sequence length="92" mass="10287">MTQITSSNRINSRPDIAMDQQKLKQAAQAFEAIFVRNMIGAMRSANLGEDLMGNNGSDQFRTMMDDRIADQMAEHDGLGIADILIAQWKDKI</sequence>
<dbReference type="Pfam" id="PF10135">
    <property type="entry name" value="Rod-binding"/>
    <property type="match status" value="1"/>
</dbReference>
<proteinExistence type="predicted"/>
<name>A0ABX7T4J5_9SPHN</name>
<keyword evidence="3" id="KW-1185">Reference proteome</keyword>
<accession>A0ABX7T4J5</accession>
<protein>
    <submittedName>
        <fullName evidence="2">Rod-binding protein</fullName>
    </submittedName>
</protein>
<dbReference type="InterPro" id="IPR019301">
    <property type="entry name" value="Flagellar_prot_FlgJ_N"/>
</dbReference>
<dbReference type="EMBL" id="CP071794">
    <property type="protein sequence ID" value="QTD56499.1"/>
    <property type="molecule type" value="Genomic_DNA"/>
</dbReference>
<organism evidence="2 3">
    <name type="scientific">Parasphingorhabdus cellanae</name>
    <dbReference type="NCBI Taxonomy" id="2806553"/>
    <lineage>
        <taxon>Bacteria</taxon>
        <taxon>Pseudomonadati</taxon>
        <taxon>Pseudomonadota</taxon>
        <taxon>Alphaproteobacteria</taxon>
        <taxon>Sphingomonadales</taxon>
        <taxon>Sphingomonadaceae</taxon>
        <taxon>Parasphingorhabdus</taxon>
    </lineage>
</organism>
<feature type="domain" description="Flagellar protein FlgJ N-terminal" evidence="1">
    <location>
        <begin position="41"/>
        <end position="87"/>
    </location>
</feature>
<dbReference type="Proteomes" id="UP000663923">
    <property type="component" value="Chromosome"/>
</dbReference>
<reference evidence="2 3" key="1">
    <citation type="submission" date="2021-03" db="EMBL/GenBank/DDBJ databases">
        <title>Complete genome of Parasphingorhabdus_sp.JHSY0214.</title>
        <authorList>
            <person name="Yoo J.H."/>
            <person name="Bae J.W."/>
        </authorList>
    </citation>
    <scope>NUCLEOTIDE SEQUENCE [LARGE SCALE GENOMIC DNA]</scope>
    <source>
        <strain evidence="2 3">JHSY0214</strain>
    </source>
</reference>